<comment type="similarity">
    <text evidence="6">Belongs to the TDD superfamily. TSR3 family.</text>
</comment>
<dbReference type="InterPro" id="IPR007177">
    <property type="entry name" value="Tsr3_C"/>
</dbReference>
<feature type="compositionally biased region" description="Basic residues" evidence="7">
    <location>
        <begin position="1"/>
        <end position="13"/>
    </location>
</feature>
<gene>
    <name evidence="10" type="ORF">ACJMK2_035228</name>
</gene>
<dbReference type="PANTHER" id="PTHR20426">
    <property type="entry name" value="RIBOSOME BIOGENESIS PROTEIN TSR3 HOMOLOG"/>
    <property type="match status" value="1"/>
</dbReference>
<feature type="compositionally biased region" description="Basic and acidic residues" evidence="7">
    <location>
        <begin position="14"/>
        <end position="37"/>
    </location>
</feature>
<comment type="caution">
    <text evidence="6">Lacks conserved residue(s) required for the propagation of feature annotation.</text>
</comment>
<dbReference type="HAMAP" id="MF_01116">
    <property type="entry name" value="TSR3"/>
    <property type="match status" value="1"/>
</dbReference>
<feature type="compositionally biased region" description="Polar residues" evidence="7">
    <location>
        <begin position="257"/>
        <end position="268"/>
    </location>
</feature>
<evidence type="ECO:0000256" key="4">
    <source>
        <dbReference type="ARBA" id="ARBA00022679"/>
    </source>
</evidence>
<dbReference type="Pfam" id="PF04068">
    <property type="entry name" value="Fer4_RLI"/>
    <property type="match status" value="1"/>
</dbReference>
<comment type="function">
    <text evidence="6">Aminocarboxypropyltransferase that catalyzes the aminocarboxypropyl transfer on pseudouridine in 18S rRNA. It constitutes the last step in biosynthesis of the hypermodified N1-methyl-N3-(3-amino-3-carboxypropyl) pseudouridine (m1acp3-Psi).</text>
</comment>
<feature type="compositionally biased region" description="Basic and acidic residues" evidence="7">
    <location>
        <begin position="304"/>
        <end position="314"/>
    </location>
</feature>
<dbReference type="GO" id="GO:0106388">
    <property type="term" value="F:rRNA small subunit aminocarboxypropyltransferase activity"/>
    <property type="evidence" value="ECO:0007669"/>
    <property type="project" value="UniProtKB-EC"/>
</dbReference>
<keyword evidence="3 6" id="KW-0698">rRNA processing</keyword>
<feature type="binding site" evidence="6">
    <location>
        <position position="80"/>
    </location>
    <ligand>
        <name>S-adenosyl-L-methionine</name>
        <dbReference type="ChEBI" id="CHEBI:59789"/>
    </ligand>
</feature>
<proteinExistence type="inferred from homology"/>
<reference evidence="10 11" key="1">
    <citation type="submission" date="2024-11" db="EMBL/GenBank/DDBJ databases">
        <title>Chromosome-level genome assembly of the freshwater bivalve Anodonta woodiana.</title>
        <authorList>
            <person name="Chen X."/>
        </authorList>
    </citation>
    <scope>NUCLEOTIDE SEQUENCE [LARGE SCALE GENOMIC DNA]</scope>
    <source>
        <strain evidence="10">MN2024</strain>
        <tissue evidence="10">Gills</tissue>
    </source>
</reference>
<dbReference type="InterPro" id="IPR022968">
    <property type="entry name" value="Tsr3-like"/>
</dbReference>
<feature type="compositionally biased region" description="Acidic residues" evidence="7">
    <location>
        <begin position="269"/>
        <end position="303"/>
    </location>
</feature>
<keyword evidence="11" id="KW-1185">Reference proteome</keyword>
<feature type="region of interest" description="Disordered" evidence="7">
    <location>
        <begin position="1"/>
        <end position="54"/>
    </location>
</feature>
<dbReference type="AlphaFoldDB" id="A0ABD3WVP3"/>
<dbReference type="InterPro" id="IPR007209">
    <property type="entry name" value="RNaseL-inhib-like_metal-bd_dom"/>
</dbReference>
<keyword evidence="1" id="KW-0963">Cytoplasm</keyword>
<evidence type="ECO:0000256" key="1">
    <source>
        <dbReference type="ARBA" id="ARBA00022490"/>
    </source>
</evidence>
<feature type="region of interest" description="Disordered" evidence="7">
    <location>
        <begin position="255"/>
        <end position="314"/>
    </location>
</feature>
<evidence type="ECO:0000313" key="11">
    <source>
        <dbReference type="Proteomes" id="UP001634394"/>
    </source>
</evidence>
<sequence length="382" mass="43416">MKRNKRPSGHKKSSFKDQQKYDRRQQRCEKQSEKRFNEGPFEEDGDKDGKDEDSPYYVPEKFPIPLAMWDFEQCDPRKCSGRKLARLGYVRTLKLTQRFNGLILSPLGSQCVSPADREIVAKHGVAVVDCSWAKIEETPIARLKGNNLRLLPFFIATNPINYGKACTLSCLEAYVATLYITGFPEQGDILLKKFKWGHAFTEVNQKLLTEYAGCLDSGHVVQVQKEHLDQIDRENQTHREGRDDMMNIDMTLEYHNPNHSNFQQPEYSSSEDDEVNENDDNGDEEEDEEKDNGDGIEGEDDIDVEKSEAEVKEHDRVDLVPEENSNANTVCVDRVCDSLNSSENLDPVTSADKLIIISSLSLQDNFPDHSLKGDTEASSKQT</sequence>
<feature type="domain" description="16S/18S rRNA aminocarboxypropyltransferase Tsr3 C-terminal" evidence="8">
    <location>
        <begin position="102"/>
        <end position="227"/>
    </location>
</feature>
<keyword evidence="2 6" id="KW-0690">Ribosome biogenesis</keyword>
<evidence type="ECO:0000256" key="3">
    <source>
        <dbReference type="ARBA" id="ARBA00022552"/>
    </source>
</evidence>
<dbReference type="EC" id="2.5.1.157" evidence="6"/>
<feature type="binding site" evidence="6">
    <location>
        <position position="128"/>
    </location>
    <ligand>
        <name>S-adenosyl-L-methionine</name>
        <dbReference type="ChEBI" id="CHEBI:59789"/>
    </ligand>
</feature>
<evidence type="ECO:0000256" key="2">
    <source>
        <dbReference type="ARBA" id="ARBA00022517"/>
    </source>
</evidence>
<dbReference type="NCBIfam" id="NF002621">
    <property type="entry name" value="PRK02287.1"/>
    <property type="match status" value="1"/>
</dbReference>
<evidence type="ECO:0000256" key="5">
    <source>
        <dbReference type="ARBA" id="ARBA00022691"/>
    </source>
</evidence>
<dbReference type="GO" id="GO:0000455">
    <property type="term" value="P:enzyme-directed rRNA pseudouridine synthesis"/>
    <property type="evidence" value="ECO:0007669"/>
    <property type="project" value="UniProtKB-UniRule"/>
</dbReference>
<evidence type="ECO:0000313" key="10">
    <source>
        <dbReference type="EMBL" id="KAL3877531.1"/>
    </source>
</evidence>
<evidence type="ECO:0000256" key="6">
    <source>
        <dbReference type="HAMAP-Rule" id="MF_03146"/>
    </source>
</evidence>
<evidence type="ECO:0000259" key="9">
    <source>
        <dbReference type="Pfam" id="PF04068"/>
    </source>
</evidence>
<dbReference type="Pfam" id="PF04034">
    <property type="entry name" value="Ribo_biogen_C"/>
    <property type="match status" value="1"/>
</dbReference>
<protein>
    <recommendedName>
        <fullName evidence="6">18S rRNA aminocarboxypropyltransferase</fullName>
        <ecNumber evidence="6">2.5.1.157</ecNumber>
    </recommendedName>
</protein>
<comment type="caution">
    <text evidence="10">The sequence shown here is derived from an EMBL/GenBank/DDBJ whole genome shotgun (WGS) entry which is preliminary data.</text>
</comment>
<keyword evidence="4 6" id="KW-0808">Transferase</keyword>
<name>A0ABD3WVP3_SINWO</name>
<evidence type="ECO:0000259" key="8">
    <source>
        <dbReference type="Pfam" id="PF04034"/>
    </source>
</evidence>
<dbReference type="PANTHER" id="PTHR20426:SF0">
    <property type="entry name" value="18S RRNA AMINOCARBOXYPROPYLTRANSFERASE"/>
    <property type="match status" value="1"/>
</dbReference>
<comment type="catalytic activity">
    <reaction evidence="6">
        <text>an N(1)-methylpseudouridine in rRNA + S-adenosyl-L-methionine = N(1)-methyl-N(3)-[(3S)-3-amino-3-carboxypropyl]pseudouridine in rRNA + S-methyl-5'-thioadenosine + H(+)</text>
        <dbReference type="Rhea" id="RHEA:63296"/>
        <dbReference type="Rhea" id="RHEA-COMP:11634"/>
        <dbReference type="Rhea" id="RHEA-COMP:16310"/>
        <dbReference type="ChEBI" id="CHEBI:15378"/>
        <dbReference type="ChEBI" id="CHEBI:17509"/>
        <dbReference type="ChEBI" id="CHEBI:59789"/>
        <dbReference type="ChEBI" id="CHEBI:74890"/>
        <dbReference type="ChEBI" id="CHEBI:146234"/>
        <dbReference type="EC" id="2.5.1.157"/>
    </reaction>
</comment>
<dbReference type="EMBL" id="JBJQND010000005">
    <property type="protein sequence ID" value="KAL3877531.1"/>
    <property type="molecule type" value="Genomic_DNA"/>
</dbReference>
<dbReference type="Proteomes" id="UP001634394">
    <property type="component" value="Unassembled WGS sequence"/>
</dbReference>
<keyword evidence="5 6" id="KW-0949">S-adenosyl-L-methionine</keyword>
<organism evidence="10 11">
    <name type="scientific">Sinanodonta woodiana</name>
    <name type="common">Chinese pond mussel</name>
    <name type="synonym">Anodonta woodiana</name>
    <dbReference type="NCBI Taxonomy" id="1069815"/>
    <lineage>
        <taxon>Eukaryota</taxon>
        <taxon>Metazoa</taxon>
        <taxon>Spiralia</taxon>
        <taxon>Lophotrochozoa</taxon>
        <taxon>Mollusca</taxon>
        <taxon>Bivalvia</taxon>
        <taxon>Autobranchia</taxon>
        <taxon>Heteroconchia</taxon>
        <taxon>Palaeoheterodonta</taxon>
        <taxon>Unionida</taxon>
        <taxon>Unionoidea</taxon>
        <taxon>Unionidae</taxon>
        <taxon>Unioninae</taxon>
        <taxon>Sinanodonta</taxon>
    </lineage>
</organism>
<evidence type="ECO:0000256" key="7">
    <source>
        <dbReference type="SAM" id="MobiDB-lite"/>
    </source>
</evidence>
<dbReference type="GO" id="GO:1904047">
    <property type="term" value="F:S-adenosyl-L-methionine binding"/>
    <property type="evidence" value="ECO:0007669"/>
    <property type="project" value="UniProtKB-UniRule"/>
</dbReference>
<accession>A0ABD3WVP3</accession>
<feature type="binding site" evidence="6">
    <location>
        <position position="151"/>
    </location>
    <ligand>
        <name>S-adenosyl-L-methionine</name>
        <dbReference type="ChEBI" id="CHEBI:59789"/>
    </ligand>
</feature>
<feature type="domain" description="RNase L inhibitor RLI-like possible metal-binding" evidence="9">
    <location>
        <begin position="65"/>
        <end position="98"/>
    </location>
</feature>